<gene>
    <name evidence="16" type="ORF">LUZ61_007146</name>
</gene>
<feature type="transmembrane region" description="Helical" evidence="12">
    <location>
        <begin position="238"/>
        <end position="259"/>
    </location>
</feature>
<evidence type="ECO:0000313" key="16">
    <source>
        <dbReference type="EMBL" id="KAJ3703441.1"/>
    </source>
</evidence>
<feature type="transmembrane region" description="Helical" evidence="12">
    <location>
        <begin position="308"/>
        <end position="331"/>
    </location>
</feature>
<dbReference type="FunFam" id="1.20.120.1770:FF:000007">
    <property type="entry name" value="Cytochrome b561 and DOMON domain-containing protein"/>
    <property type="match status" value="1"/>
</dbReference>
<evidence type="ECO:0000259" key="15">
    <source>
        <dbReference type="PROSITE" id="PS50939"/>
    </source>
</evidence>
<evidence type="ECO:0000313" key="17">
    <source>
        <dbReference type="Proteomes" id="UP001210211"/>
    </source>
</evidence>
<feature type="binding site" description="axial binding residue" evidence="11">
    <location>
        <position position="207"/>
    </location>
    <ligand>
        <name>heme b</name>
        <dbReference type="ChEBI" id="CHEBI:60344"/>
        <label>1</label>
    </ligand>
    <ligandPart>
        <name>Fe</name>
        <dbReference type="ChEBI" id="CHEBI:18248"/>
    </ligandPart>
</feature>
<evidence type="ECO:0000256" key="8">
    <source>
        <dbReference type="ARBA" id="ARBA00023136"/>
    </source>
</evidence>
<evidence type="ECO:0000256" key="10">
    <source>
        <dbReference type="PIRNR" id="PIRNR037471"/>
    </source>
</evidence>
<feature type="transmembrane region" description="Helical" evidence="12">
    <location>
        <begin position="208"/>
        <end position="226"/>
    </location>
</feature>
<feature type="binding site" description="axial binding residue" evidence="11">
    <location>
        <position position="276"/>
    </location>
    <ligand>
        <name>heme b</name>
        <dbReference type="ChEBI" id="CHEBI:60344"/>
        <label>1</label>
    </ligand>
    <ligandPart>
        <name>Fe</name>
        <dbReference type="ChEBI" id="CHEBI:18248"/>
    </ligandPart>
</feature>
<evidence type="ECO:0000256" key="1">
    <source>
        <dbReference type="ARBA" id="ARBA00004141"/>
    </source>
</evidence>
<evidence type="ECO:0000259" key="14">
    <source>
        <dbReference type="PROSITE" id="PS50836"/>
    </source>
</evidence>
<evidence type="ECO:0000256" key="9">
    <source>
        <dbReference type="ARBA" id="ARBA00053871"/>
    </source>
</evidence>
<feature type="transmembrane region" description="Helical" evidence="12">
    <location>
        <begin position="279"/>
        <end position="296"/>
    </location>
</feature>
<keyword evidence="4 11" id="KW-0479">Metal-binding</keyword>
<reference evidence="16 17" key="1">
    <citation type="journal article" date="2022" name="Cell">
        <title>Repeat-based holocentromeres influence genome architecture and karyotype evolution.</title>
        <authorList>
            <person name="Hofstatter P.G."/>
            <person name="Thangavel G."/>
            <person name="Lux T."/>
            <person name="Neumann P."/>
            <person name="Vondrak T."/>
            <person name="Novak P."/>
            <person name="Zhang M."/>
            <person name="Costa L."/>
            <person name="Castellani M."/>
            <person name="Scott A."/>
            <person name="Toegelov H."/>
            <person name="Fuchs J."/>
            <person name="Mata-Sucre Y."/>
            <person name="Dias Y."/>
            <person name="Vanzela A.L.L."/>
            <person name="Huettel B."/>
            <person name="Almeida C.C.S."/>
            <person name="Simkova H."/>
            <person name="Souza G."/>
            <person name="Pedrosa-Harand A."/>
            <person name="Macas J."/>
            <person name="Mayer K.F.X."/>
            <person name="Houben A."/>
            <person name="Marques A."/>
        </authorList>
    </citation>
    <scope>NUCLEOTIDE SEQUENCE [LARGE SCALE GENOMIC DNA]</scope>
    <source>
        <strain evidence="16">RhyTen1mFocal</strain>
    </source>
</reference>
<keyword evidence="8 10" id="KW-0472">Membrane</keyword>
<dbReference type="InterPro" id="IPR005018">
    <property type="entry name" value="DOMON_domain"/>
</dbReference>
<dbReference type="InterPro" id="IPR017214">
    <property type="entry name" value="UCP037471"/>
</dbReference>
<dbReference type="PANTHER" id="PTHR23130">
    <property type="entry name" value="CYTOCHROME B561 AND DOMON DOMAIN-CONTAINING PROTEIN"/>
    <property type="match status" value="1"/>
</dbReference>
<accession>A0AAD5ZSZ7</accession>
<proteinExistence type="predicted"/>
<sequence>MVSNTRLLAFCCLFLSFLLSFSAQAQDCNSETFSSNKLYSTCNSLSDLASTIHWTYHSTNGTVDVAYRITESSSNWVSWAINPTSTGMVGADAFLAYHDSAGTVQIITSQLSSYAPTIANGSLAFTVYEMSADYSNGAYTIYATLQLPNNSTTQNTVWQRGSSFSNGLPSGHPNTNTGSQNINLNFLSGQSVSSGSGSSRLHRKNVHGVLNAISWGVLLPLGVIIARYMKVFKSMDPAWFYLHITCQCSGYILGVAGWGLGLKLGSESKGITYHSHRNLGIALFVFATLQVFALLLRPHKTNKYRFYWNIYHHSVGYSVILLSIINIFKGFDILEPEKKWKHAYIGIIATLGVLAVLLEAATWAIVLRRRSEEKSHHGANGTNGYGERSQQFA</sequence>
<name>A0AAD5ZSZ7_9POAL</name>
<evidence type="ECO:0000256" key="11">
    <source>
        <dbReference type="PIRSR" id="PIRSR037471-1"/>
    </source>
</evidence>
<evidence type="ECO:0000256" key="4">
    <source>
        <dbReference type="ARBA" id="ARBA00022723"/>
    </source>
</evidence>
<feature type="domain" description="Cytochrome b561" evidence="15">
    <location>
        <begin position="168"/>
        <end position="367"/>
    </location>
</feature>
<dbReference type="Proteomes" id="UP001210211">
    <property type="component" value="Unassembled WGS sequence"/>
</dbReference>
<keyword evidence="2 10" id="KW-0813">Transport</keyword>
<dbReference type="PANTHER" id="PTHR23130:SF167">
    <property type="entry name" value="CYTOCHROME B561 AND DOMON DOMAIN-CONTAINING PROTEIN"/>
    <property type="match status" value="1"/>
</dbReference>
<dbReference type="InterPro" id="IPR045265">
    <property type="entry name" value="AIR12_DOMON"/>
</dbReference>
<feature type="chain" id="PRO_5042195896" description="Cytochrome b561 and DOMON domain-containing protein" evidence="13">
    <location>
        <begin position="26"/>
        <end position="393"/>
    </location>
</feature>
<evidence type="ECO:0000256" key="7">
    <source>
        <dbReference type="ARBA" id="ARBA00022989"/>
    </source>
</evidence>
<dbReference type="EMBL" id="JAMRDG010000001">
    <property type="protein sequence ID" value="KAJ3703441.1"/>
    <property type="molecule type" value="Genomic_DNA"/>
</dbReference>
<dbReference type="PIRSF" id="PIRSF037471">
    <property type="entry name" value="UCP037471"/>
    <property type="match status" value="1"/>
</dbReference>
<dbReference type="GO" id="GO:0016020">
    <property type="term" value="C:membrane"/>
    <property type="evidence" value="ECO:0007669"/>
    <property type="project" value="UniProtKB-SubCell"/>
</dbReference>
<dbReference type="Gene3D" id="1.20.120.1770">
    <property type="match status" value="1"/>
</dbReference>
<keyword evidence="6 10" id="KW-0249">Electron transport</keyword>
<dbReference type="AlphaFoldDB" id="A0AAD5ZSZ7"/>
<keyword evidence="11" id="KW-0408">Iron</keyword>
<comment type="subcellular location">
    <subcellularLocation>
        <location evidence="1">Membrane</location>
        <topology evidence="1">Multi-pass membrane protein</topology>
    </subcellularLocation>
</comment>
<keyword evidence="7 12" id="KW-1133">Transmembrane helix</keyword>
<evidence type="ECO:0000256" key="6">
    <source>
        <dbReference type="ARBA" id="ARBA00022982"/>
    </source>
</evidence>
<evidence type="ECO:0000256" key="13">
    <source>
        <dbReference type="SAM" id="SignalP"/>
    </source>
</evidence>
<feature type="domain" description="DOMON" evidence="14">
    <location>
        <begin position="48"/>
        <end position="161"/>
    </location>
</feature>
<comment type="caution">
    <text evidence="16">The sequence shown here is derived from an EMBL/GenBank/DDBJ whole genome shotgun (WGS) entry which is preliminary data.</text>
</comment>
<evidence type="ECO:0000256" key="3">
    <source>
        <dbReference type="ARBA" id="ARBA00022692"/>
    </source>
</evidence>
<dbReference type="SMART" id="SM00665">
    <property type="entry name" value="B561"/>
    <property type="match status" value="1"/>
</dbReference>
<keyword evidence="5 13" id="KW-0732">Signal</keyword>
<dbReference type="CDD" id="cd09629">
    <property type="entry name" value="DOMON_CIL1_like"/>
    <property type="match status" value="1"/>
</dbReference>
<feature type="transmembrane region" description="Helical" evidence="12">
    <location>
        <begin position="343"/>
        <end position="367"/>
    </location>
</feature>
<keyword evidence="17" id="KW-1185">Reference proteome</keyword>
<feature type="binding site" description="axial binding residue" evidence="11">
    <location>
        <position position="312"/>
    </location>
    <ligand>
        <name>heme b</name>
        <dbReference type="ChEBI" id="CHEBI:60344"/>
        <label>1</label>
    </ligand>
    <ligandPart>
        <name>Fe</name>
        <dbReference type="ChEBI" id="CHEBI:18248"/>
    </ligandPart>
</feature>
<feature type="binding site" description="axial binding residue" evidence="11">
    <location>
        <position position="243"/>
    </location>
    <ligand>
        <name>heme b</name>
        <dbReference type="ChEBI" id="CHEBI:60344"/>
        <label>1</label>
    </ligand>
    <ligandPart>
        <name>Fe</name>
        <dbReference type="ChEBI" id="CHEBI:18248"/>
    </ligandPart>
</feature>
<dbReference type="PROSITE" id="PS50836">
    <property type="entry name" value="DOMON"/>
    <property type="match status" value="1"/>
</dbReference>
<keyword evidence="3 12" id="KW-0812">Transmembrane</keyword>
<comment type="cofactor">
    <cofactor evidence="10">
        <name>heme b</name>
        <dbReference type="ChEBI" id="CHEBI:60344"/>
    </cofactor>
    <text evidence="10">Binds 2 heme b groups non-covalently.</text>
</comment>
<dbReference type="GO" id="GO:0046872">
    <property type="term" value="F:metal ion binding"/>
    <property type="evidence" value="ECO:0007669"/>
    <property type="project" value="UniProtKB-KW"/>
</dbReference>
<organism evidence="16 17">
    <name type="scientific">Rhynchospora tenuis</name>
    <dbReference type="NCBI Taxonomy" id="198213"/>
    <lineage>
        <taxon>Eukaryota</taxon>
        <taxon>Viridiplantae</taxon>
        <taxon>Streptophyta</taxon>
        <taxon>Embryophyta</taxon>
        <taxon>Tracheophyta</taxon>
        <taxon>Spermatophyta</taxon>
        <taxon>Magnoliopsida</taxon>
        <taxon>Liliopsida</taxon>
        <taxon>Poales</taxon>
        <taxon>Cyperaceae</taxon>
        <taxon>Cyperoideae</taxon>
        <taxon>Rhynchosporeae</taxon>
        <taxon>Rhynchospora</taxon>
    </lineage>
</organism>
<dbReference type="PROSITE" id="PS50939">
    <property type="entry name" value="CYTOCHROME_B561"/>
    <property type="match status" value="1"/>
</dbReference>
<feature type="signal peptide" evidence="13">
    <location>
        <begin position="1"/>
        <end position="25"/>
    </location>
</feature>
<dbReference type="InterPro" id="IPR006593">
    <property type="entry name" value="Cyt_b561/ferric_Rdtase_TM"/>
</dbReference>
<protein>
    <recommendedName>
        <fullName evidence="10">Cytochrome b561 and DOMON domain-containing protein</fullName>
    </recommendedName>
</protein>
<evidence type="ECO:0000256" key="2">
    <source>
        <dbReference type="ARBA" id="ARBA00022448"/>
    </source>
</evidence>
<dbReference type="CDD" id="cd08760">
    <property type="entry name" value="Cyt_b561_FRRS1_like"/>
    <property type="match status" value="1"/>
</dbReference>
<dbReference type="Pfam" id="PF04526">
    <property type="entry name" value="DUF568"/>
    <property type="match status" value="1"/>
</dbReference>
<evidence type="ECO:0000256" key="5">
    <source>
        <dbReference type="ARBA" id="ARBA00022729"/>
    </source>
</evidence>
<comment type="function">
    <text evidence="9">May act as a catecholamine-responsive trans-membrane electron transporter.</text>
</comment>
<evidence type="ECO:0000256" key="12">
    <source>
        <dbReference type="SAM" id="Phobius"/>
    </source>
</evidence>